<dbReference type="GO" id="GO:0000973">
    <property type="term" value="P:post-transcriptional tethering of RNA polymerase II gene DNA at nuclear periphery"/>
    <property type="evidence" value="ECO:0007669"/>
    <property type="project" value="TreeGrafter"/>
</dbReference>
<sequence>MESLVPYNETVSTEVQFAKALEKYKFDLLHAKSNFHDQDQEQNTADVNNQHLQTQAQSSSPFDIVQKFADIAAANAYSVLPDQLSSNIDDDVYDQDFTNWDLEMKFWRLVENLNYYRVFCYENEVFGKEKEIGELYAILDWLQYHSAGEREHDQILKDQLGNEDENGNGDEEEKLLGTRSKWINTRLSIENGVYDALSGKNSNDQLIQEMDVDAPLRSGMHVDAKDAELDSKNFQAIYKLVVLGEYTDAIEFANETGNHALAVILAGAISFVEDDDQVMELANEVEGEGNIKLSASTRDKTIWVRLVYKLSKNTNLDPNERLIYSYLSGGDISENLKRASDSYEESINILVRQLLTYSELQKMHLNSFVEFTPPAPQANSMKDILNIVSNSLGSRAAEESRHPVRILMAAIMLDDLDPIISDLNDSTNDNILRILVHASLFLALLRSPQNPEQLNALITLYISKLTENNQTELVPLYLSFIPDERDARETYSLILASITDKEQRRKQLEIAKGISQSHQQSPLPLLQSQPSSHSNEDTEMVPIDDVEQDKLVNVLRRTVERVMDETEEYYNPGNEPFAIVDSGSNNDENDSLAAIDQVDLKLSSAVEWFYENKMYKDAILATIIVIRRFLLNGKLQSLKSFAKGKNFKQLINEYNLQNFSNDSGVEYNGSAALPYSFSSSSTTTTKFVPEHEIISEDQKLELMDYQNFVKGLNLISEWKEFNGNPYTGPNVGASLDKTGHVLNNLLDTWLVDLVNKSLNSKKRKKNNNNNSGNGNGGRNETKKEDGNEEDDYGDDDDDDKLILKQFRSIYVPYIIMELVSIYQNARSLDWKYITLALKLIHSVAEEESNDLLQCFKESGRLNEFLTKIAELSTIACERGVKGLYCL</sequence>
<evidence type="ECO:0000256" key="2">
    <source>
        <dbReference type="ARBA" id="ARBA00022816"/>
    </source>
</evidence>
<keyword evidence="3" id="KW-0653">Protein transport</keyword>
<accession>A5E4J6</accession>
<evidence type="ECO:0000256" key="6">
    <source>
        <dbReference type="ARBA" id="ARBA00023242"/>
    </source>
</evidence>
<evidence type="ECO:0000256" key="3">
    <source>
        <dbReference type="ARBA" id="ARBA00022927"/>
    </source>
</evidence>
<evidence type="ECO:0000256" key="4">
    <source>
        <dbReference type="ARBA" id="ARBA00023010"/>
    </source>
</evidence>
<dbReference type="GO" id="GO:0006606">
    <property type="term" value="P:protein import into nucleus"/>
    <property type="evidence" value="ECO:0007669"/>
    <property type="project" value="TreeGrafter"/>
</dbReference>
<dbReference type="Gene3D" id="1.10.3450.20">
    <property type="match status" value="1"/>
</dbReference>
<keyword evidence="4 7" id="KW-0811">Translocation</keyword>
<feature type="compositionally biased region" description="Low complexity" evidence="8">
    <location>
        <begin position="515"/>
        <end position="533"/>
    </location>
</feature>
<evidence type="ECO:0000256" key="5">
    <source>
        <dbReference type="ARBA" id="ARBA00023132"/>
    </source>
</evidence>
<dbReference type="DNASU" id="5231757"/>
<evidence type="ECO:0000256" key="8">
    <source>
        <dbReference type="SAM" id="MobiDB-lite"/>
    </source>
</evidence>
<dbReference type="InterPro" id="IPR007252">
    <property type="entry name" value="Nup84/Nup107"/>
</dbReference>
<dbReference type="PANTHER" id="PTHR13003:SF2">
    <property type="entry name" value="NUCLEAR PORE COMPLEX PROTEIN NUP107"/>
    <property type="match status" value="1"/>
</dbReference>
<keyword evidence="10" id="KW-1185">Reference proteome</keyword>
<dbReference type="VEuPathDB" id="FungiDB:LELG_04535"/>
<feature type="region of interest" description="Disordered" evidence="8">
    <location>
        <begin position="513"/>
        <end position="538"/>
    </location>
</feature>
<dbReference type="OrthoDB" id="3098at2759"/>
<dbReference type="Proteomes" id="UP000001996">
    <property type="component" value="Unassembled WGS sequence"/>
</dbReference>
<organism evidence="9 10">
    <name type="scientific">Lodderomyces elongisporus (strain ATCC 11503 / CBS 2605 / JCM 1781 / NBRC 1676 / NRRL YB-4239)</name>
    <name type="common">Yeast</name>
    <name type="synonym">Saccharomyces elongisporus</name>
    <dbReference type="NCBI Taxonomy" id="379508"/>
    <lineage>
        <taxon>Eukaryota</taxon>
        <taxon>Fungi</taxon>
        <taxon>Dikarya</taxon>
        <taxon>Ascomycota</taxon>
        <taxon>Saccharomycotina</taxon>
        <taxon>Pichiomycetes</taxon>
        <taxon>Debaryomycetaceae</taxon>
        <taxon>Candida/Lodderomyces clade</taxon>
        <taxon>Lodderomyces</taxon>
    </lineage>
</organism>
<feature type="compositionally biased region" description="Acidic residues" evidence="8">
    <location>
        <begin position="786"/>
        <end position="796"/>
    </location>
</feature>
<dbReference type="AlphaFoldDB" id="A5E4J6"/>
<comment type="similarity">
    <text evidence="7">Belongs to the nucleoporin Nup84/Nup107 family.</text>
</comment>
<dbReference type="GO" id="GO:0031080">
    <property type="term" value="C:nuclear pore outer ring"/>
    <property type="evidence" value="ECO:0007669"/>
    <property type="project" value="TreeGrafter"/>
</dbReference>
<dbReference type="InParanoid" id="A5E4J6"/>
<keyword evidence="5 7" id="KW-0906">Nuclear pore complex</keyword>
<evidence type="ECO:0000313" key="9">
    <source>
        <dbReference type="EMBL" id="EDK46354.1"/>
    </source>
</evidence>
<comment type="subcellular location">
    <subcellularLocation>
        <location evidence="7">Nucleus</location>
        <location evidence="7">Nuclear pore complex</location>
    </subcellularLocation>
    <subcellularLocation>
        <location evidence="7">Nucleus membrane</location>
    </subcellularLocation>
</comment>
<keyword evidence="2" id="KW-0509">mRNA transport</keyword>
<dbReference type="GO" id="GO:0017056">
    <property type="term" value="F:structural constituent of nuclear pore"/>
    <property type="evidence" value="ECO:0007669"/>
    <property type="project" value="UniProtKB-UniRule"/>
</dbReference>
<dbReference type="EMBL" id="CH981529">
    <property type="protein sequence ID" value="EDK46354.1"/>
    <property type="molecule type" value="Genomic_DNA"/>
</dbReference>
<dbReference type="eggNOG" id="KOG1964">
    <property type="taxonomic scope" value="Eukaryota"/>
</dbReference>
<dbReference type="HOGENOM" id="CLU_023045_0_0_1"/>
<dbReference type="FunCoup" id="A5E4J6">
    <property type="interactions" value="532"/>
</dbReference>
<proteinExistence type="inferred from homology"/>
<keyword evidence="7" id="KW-0472">Membrane</keyword>
<gene>
    <name evidence="9" type="ORF">LELG_04535</name>
</gene>
<evidence type="ECO:0000256" key="7">
    <source>
        <dbReference type="RuleBase" id="RU365072"/>
    </source>
</evidence>
<name>A5E4J6_LODEL</name>
<dbReference type="GO" id="GO:0006406">
    <property type="term" value="P:mRNA export from nucleus"/>
    <property type="evidence" value="ECO:0007669"/>
    <property type="project" value="TreeGrafter"/>
</dbReference>
<dbReference type="Pfam" id="PF04121">
    <property type="entry name" value="Nup84_Nup100"/>
    <property type="match status" value="1"/>
</dbReference>
<comment type="subunit">
    <text evidence="7">Part of the nuclear pore complex (NPC).</text>
</comment>
<dbReference type="GeneID" id="5231757"/>
<keyword evidence="1 7" id="KW-0813">Transport</keyword>
<keyword evidence="6 7" id="KW-0539">Nucleus</keyword>
<evidence type="ECO:0000313" key="10">
    <source>
        <dbReference type="Proteomes" id="UP000001996"/>
    </source>
</evidence>
<dbReference type="STRING" id="379508.A5E4J6"/>
<dbReference type="PANTHER" id="PTHR13003">
    <property type="entry name" value="NUP107-RELATED"/>
    <property type="match status" value="1"/>
</dbReference>
<dbReference type="KEGG" id="lel:PVL30_004255"/>
<protein>
    <recommendedName>
        <fullName evidence="7">Nuclear pore complex protein</fullName>
    </recommendedName>
</protein>
<dbReference type="GO" id="GO:0031965">
    <property type="term" value="C:nuclear membrane"/>
    <property type="evidence" value="ECO:0007669"/>
    <property type="project" value="UniProtKB-SubCell"/>
</dbReference>
<reference evidence="9 10" key="1">
    <citation type="journal article" date="2009" name="Nature">
        <title>Evolution of pathogenicity and sexual reproduction in eight Candida genomes.</title>
        <authorList>
            <person name="Butler G."/>
            <person name="Rasmussen M.D."/>
            <person name="Lin M.F."/>
            <person name="Santos M.A."/>
            <person name="Sakthikumar S."/>
            <person name="Munro C.A."/>
            <person name="Rheinbay E."/>
            <person name="Grabherr M."/>
            <person name="Forche A."/>
            <person name="Reedy J.L."/>
            <person name="Agrafioti I."/>
            <person name="Arnaud M.B."/>
            <person name="Bates S."/>
            <person name="Brown A.J."/>
            <person name="Brunke S."/>
            <person name="Costanzo M.C."/>
            <person name="Fitzpatrick D.A."/>
            <person name="de Groot P.W."/>
            <person name="Harris D."/>
            <person name="Hoyer L.L."/>
            <person name="Hube B."/>
            <person name="Klis F.M."/>
            <person name="Kodira C."/>
            <person name="Lennard N."/>
            <person name="Logue M.E."/>
            <person name="Martin R."/>
            <person name="Neiman A.M."/>
            <person name="Nikolaou E."/>
            <person name="Quail M.A."/>
            <person name="Quinn J."/>
            <person name="Santos M.C."/>
            <person name="Schmitzberger F.F."/>
            <person name="Sherlock G."/>
            <person name="Shah P."/>
            <person name="Silverstein K.A."/>
            <person name="Skrzypek M.S."/>
            <person name="Soll D."/>
            <person name="Staggs R."/>
            <person name="Stansfield I."/>
            <person name="Stumpf M.P."/>
            <person name="Sudbery P.E."/>
            <person name="Srikantha T."/>
            <person name="Zeng Q."/>
            <person name="Berman J."/>
            <person name="Berriman M."/>
            <person name="Heitman J."/>
            <person name="Gow N.A."/>
            <person name="Lorenz M.C."/>
            <person name="Birren B.W."/>
            <person name="Kellis M."/>
            <person name="Cuomo C.A."/>
        </authorList>
    </citation>
    <scope>NUCLEOTIDE SEQUENCE [LARGE SCALE GENOMIC DNA]</scope>
    <source>
        <strain evidence="10">ATCC 11503 / BCRC 21390 / CBS 2605 / JCM 1781 / NBRC 1676 / NRRL YB-4239</strain>
    </source>
</reference>
<comment type="function">
    <text evidence="7">Functions as a component of the nuclear pore complex (NPC).</text>
</comment>
<evidence type="ECO:0000256" key="1">
    <source>
        <dbReference type="ARBA" id="ARBA00022448"/>
    </source>
</evidence>
<feature type="region of interest" description="Disordered" evidence="8">
    <location>
        <begin position="760"/>
        <end position="796"/>
    </location>
</feature>
<dbReference type="Gene3D" id="1.20.190.50">
    <property type="match status" value="1"/>
</dbReference>